<evidence type="ECO:0000313" key="7">
    <source>
        <dbReference type="Proteomes" id="UP000095185"/>
    </source>
</evidence>
<dbReference type="GO" id="GO:1990904">
    <property type="term" value="C:ribonucleoprotein complex"/>
    <property type="evidence" value="ECO:0007669"/>
    <property type="project" value="UniProtKB-KW"/>
</dbReference>
<dbReference type="InterPro" id="IPR038584">
    <property type="entry name" value="Ribosomal_bL33_sf"/>
</dbReference>
<evidence type="ECO:0000256" key="1">
    <source>
        <dbReference type="ARBA" id="ARBA00007596"/>
    </source>
</evidence>
<keyword evidence="2 5" id="KW-0689">Ribosomal protein</keyword>
<dbReference type="GO" id="GO:0005737">
    <property type="term" value="C:cytoplasm"/>
    <property type="evidence" value="ECO:0007669"/>
    <property type="project" value="UniProtKB-ARBA"/>
</dbReference>
<comment type="similarity">
    <text evidence="1 5">Belongs to the bacterial ribosomal protein bL33 family.</text>
</comment>
<dbReference type="GO" id="GO:0005840">
    <property type="term" value="C:ribosome"/>
    <property type="evidence" value="ECO:0007669"/>
    <property type="project" value="UniProtKB-KW"/>
</dbReference>
<dbReference type="HAMAP" id="MF_00294">
    <property type="entry name" value="Ribosomal_bL33"/>
    <property type="match status" value="1"/>
</dbReference>
<dbReference type="NCBIfam" id="NF001860">
    <property type="entry name" value="PRK00595.1"/>
    <property type="match status" value="1"/>
</dbReference>
<name>A0A1D8D1P6_CHLLM</name>
<evidence type="ECO:0000256" key="4">
    <source>
        <dbReference type="ARBA" id="ARBA00035176"/>
    </source>
</evidence>
<evidence type="ECO:0000256" key="2">
    <source>
        <dbReference type="ARBA" id="ARBA00022980"/>
    </source>
</evidence>
<dbReference type="KEGG" id="clz:BIU88_03930"/>
<dbReference type="InterPro" id="IPR001705">
    <property type="entry name" value="Ribosomal_bL33"/>
</dbReference>
<evidence type="ECO:0000256" key="3">
    <source>
        <dbReference type="ARBA" id="ARBA00023274"/>
    </source>
</evidence>
<dbReference type="Pfam" id="PF00471">
    <property type="entry name" value="Ribosomal_L33"/>
    <property type="match status" value="1"/>
</dbReference>
<dbReference type="SMR" id="A0A1D8D1P6"/>
<dbReference type="Proteomes" id="UP000095185">
    <property type="component" value="Chromosome"/>
</dbReference>
<dbReference type="EMBL" id="CP017305">
    <property type="protein sequence ID" value="AOS83365.1"/>
    <property type="molecule type" value="Genomic_DNA"/>
</dbReference>
<dbReference type="SUPFAM" id="SSF57829">
    <property type="entry name" value="Zn-binding ribosomal proteins"/>
    <property type="match status" value="1"/>
</dbReference>
<organism evidence="6 7">
    <name type="scientific">Chlorobaculum limnaeum</name>
    <dbReference type="NCBI Taxonomy" id="274537"/>
    <lineage>
        <taxon>Bacteria</taxon>
        <taxon>Pseudomonadati</taxon>
        <taxon>Chlorobiota</taxon>
        <taxon>Chlorobiia</taxon>
        <taxon>Chlorobiales</taxon>
        <taxon>Chlorobiaceae</taxon>
        <taxon>Chlorobaculum</taxon>
    </lineage>
</organism>
<keyword evidence="7" id="KW-1185">Reference proteome</keyword>
<dbReference type="PANTHER" id="PTHR43168:SF2">
    <property type="entry name" value="LARGE RIBOSOMAL SUBUNIT PROTEIN BL33C"/>
    <property type="match status" value="1"/>
</dbReference>
<dbReference type="InterPro" id="IPR011332">
    <property type="entry name" value="Ribosomal_zn-bd"/>
</dbReference>
<dbReference type="RefSeq" id="WP_010933041.1">
    <property type="nucleotide sequence ID" value="NZ_CP017305.1"/>
</dbReference>
<dbReference type="NCBIfam" id="TIGR01023">
    <property type="entry name" value="rpmG_bact"/>
    <property type="match status" value="1"/>
</dbReference>
<proteinExistence type="inferred from homology"/>
<evidence type="ECO:0000256" key="5">
    <source>
        <dbReference type="HAMAP-Rule" id="MF_00294"/>
    </source>
</evidence>
<accession>A0A1D8D1P6</accession>
<dbReference type="GO" id="GO:0006412">
    <property type="term" value="P:translation"/>
    <property type="evidence" value="ECO:0007669"/>
    <property type="project" value="UniProtKB-UniRule"/>
</dbReference>
<dbReference type="GO" id="GO:0003735">
    <property type="term" value="F:structural constituent of ribosome"/>
    <property type="evidence" value="ECO:0007669"/>
    <property type="project" value="InterPro"/>
</dbReference>
<dbReference type="NCBIfam" id="NF001764">
    <property type="entry name" value="PRK00504.1"/>
    <property type="match status" value="1"/>
</dbReference>
<dbReference type="STRING" id="274537.BIU88_03930"/>
<keyword evidence="3 5" id="KW-0687">Ribonucleoprotein</keyword>
<dbReference type="Gene3D" id="2.20.28.120">
    <property type="entry name" value="Ribosomal protein L33"/>
    <property type="match status" value="1"/>
</dbReference>
<dbReference type="PANTHER" id="PTHR43168">
    <property type="entry name" value="50S RIBOSOMAL PROTEIN L33, CHLOROPLASTIC"/>
    <property type="match status" value="1"/>
</dbReference>
<dbReference type="AlphaFoldDB" id="A0A1D8D1P6"/>
<sequence length="60" mass="7039">MAKGKENRIVITLECTEAKKEGVPVSRYTTTKNKKNTTERLILKKYNPNLKRHTEHKEIK</sequence>
<protein>
    <recommendedName>
        <fullName evidence="4 5">Large ribosomal subunit protein bL33</fullName>
    </recommendedName>
</protein>
<gene>
    <name evidence="5" type="primary">rpmG</name>
    <name evidence="6" type="ORF">BIU88_03930</name>
</gene>
<reference evidence="6" key="1">
    <citation type="submission" date="2016-09" db="EMBL/GenBank/DDBJ databases">
        <title>Genome sequence of Chlorobaculum limnaeum.</title>
        <authorList>
            <person name="Liu Z."/>
            <person name="Tank M."/>
            <person name="Bryant D.A."/>
        </authorList>
    </citation>
    <scope>NUCLEOTIDE SEQUENCE [LARGE SCALE GENOMIC DNA]</scope>
    <source>
        <strain evidence="6">DSM 1677</strain>
    </source>
</reference>
<evidence type="ECO:0000313" key="6">
    <source>
        <dbReference type="EMBL" id="AOS83365.1"/>
    </source>
</evidence>